<evidence type="ECO:0008006" key="3">
    <source>
        <dbReference type="Google" id="ProtNLM"/>
    </source>
</evidence>
<dbReference type="OrthoDB" id="3800738at2759"/>
<reference evidence="1 2" key="1">
    <citation type="journal article" date="2016" name="Genome Biol. Evol.">
        <title>Draft genome sequence of an aflatoxigenic Aspergillus species, A. bombycis.</title>
        <authorList>
            <person name="Moore G.G."/>
            <person name="Mack B.M."/>
            <person name="Beltz S.B."/>
            <person name="Gilbert M.K."/>
        </authorList>
    </citation>
    <scope>NUCLEOTIDE SEQUENCE [LARGE SCALE GENOMIC DNA]</scope>
    <source>
        <strain evidence="2">NRRL 26010</strain>
    </source>
</reference>
<dbReference type="GeneID" id="34444866"/>
<protein>
    <recommendedName>
        <fullName evidence="3">F-box domain-containing protein</fullName>
    </recommendedName>
</protein>
<dbReference type="STRING" id="109264.A0A1F8ADV1"/>
<dbReference type="RefSeq" id="XP_022393579.1">
    <property type="nucleotide sequence ID" value="XM_022528606.1"/>
</dbReference>
<dbReference type="SUPFAM" id="SSF81383">
    <property type="entry name" value="F-box domain"/>
    <property type="match status" value="1"/>
</dbReference>
<evidence type="ECO:0000313" key="2">
    <source>
        <dbReference type="Proteomes" id="UP000179179"/>
    </source>
</evidence>
<sequence length="291" mass="33683">MDQPHEVFRTEAILEAILLQTEIRTLLTSATRVCRSWNGIIQSSTSLQAALFLKPAKAPAFFPKPSENGVRWSYCHQKRTRNPFIETGIWPDFFRKRLHNPSDRAWQIQEDFPLIDPGKEKAYLREEASWRRMLLHQPPTSHLALIEERSYAPCPVVSQIRFYVDNGQFKAGDDFIRLGHLGDGVDQGDLIPGRDTLLFYDKDGRLTDRELKYAKHRAVAISQWLIQCDAVIFCYLSNFCEPRPFQGLGCLTFVDDFLEDLGRGVQVRRRRRVAVLKEDKDRCLTPDYPGR</sequence>
<evidence type="ECO:0000313" key="1">
    <source>
        <dbReference type="EMBL" id="OGM49862.1"/>
    </source>
</evidence>
<keyword evidence="2" id="KW-1185">Reference proteome</keyword>
<dbReference type="Proteomes" id="UP000179179">
    <property type="component" value="Unassembled WGS sequence"/>
</dbReference>
<accession>A0A1F8ADV1</accession>
<gene>
    <name evidence="1" type="ORF">ABOM_001476</name>
</gene>
<proteinExistence type="predicted"/>
<comment type="caution">
    <text evidence="1">The sequence shown here is derived from an EMBL/GenBank/DDBJ whole genome shotgun (WGS) entry which is preliminary data.</text>
</comment>
<dbReference type="AlphaFoldDB" id="A0A1F8ADV1"/>
<dbReference type="EMBL" id="LYCR01000006">
    <property type="protein sequence ID" value="OGM49862.1"/>
    <property type="molecule type" value="Genomic_DNA"/>
</dbReference>
<organism evidence="1 2">
    <name type="scientific">Aspergillus bombycis</name>
    <dbReference type="NCBI Taxonomy" id="109264"/>
    <lineage>
        <taxon>Eukaryota</taxon>
        <taxon>Fungi</taxon>
        <taxon>Dikarya</taxon>
        <taxon>Ascomycota</taxon>
        <taxon>Pezizomycotina</taxon>
        <taxon>Eurotiomycetes</taxon>
        <taxon>Eurotiomycetidae</taxon>
        <taxon>Eurotiales</taxon>
        <taxon>Aspergillaceae</taxon>
        <taxon>Aspergillus</taxon>
    </lineage>
</organism>
<dbReference type="InterPro" id="IPR036047">
    <property type="entry name" value="F-box-like_dom_sf"/>
</dbReference>
<name>A0A1F8ADV1_9EURO</name>